<evidence type="ECO:0000256" key="3">
    <source>
        <dbReference type="ARBA" id="ARBA00022692"/>
    </source>
</evidence>
<sequence length="663" mass="73458">MYLCLFLFPFFGFLVSGSFGRLFGKQGAAFIATFCVCCSCLCSFVAFYEVGLTSCPVTLSLFPWICVDVVESFWSISVDSLTAVMLVVITTISSLVHVYSISYIKDDPFLARFISYLSLFTFLMLSLVLADNYLQLFFGWEGVGLASFLLISFWSSRLQACKAATKAIIINRVGDVGLALALFCFILIFGSVEYSTIFSCSSKVAFCTFLFCQFKVDILSCIGVLLLIGASGKSAQIGLHTWLPDAIEGPTPVSALIHAATMVTAGVFVLARSSPILEFSPVVLFFVSLVGAFTAFFAATTGLVQNDLKRVIAYSTCSQLGYMVFASGLSQYALGVFHLSNHAFFKALLFLGAGCIIHAIKDEQDLRRIGGLAYLLPFTYSFILVGSLALVGFPFLTGFYSKDAILEFSLSNFSVTGGLCHWFGVISALFTSFYSFRLLVLGFLGYPNGFKSFYKNCHEAPLFIAVSLIPLGLGSLFIGFFCRELFLGAGTPFWANSIFIYPVRESIIEAECAPVILKQIPLFFTVMGAAVSFSFIYHNPIITYRFLFFNQMFRVFYTFLNQRWLFDRVYNESFAKAFLFFGHAISFRIVDKGALEILGPFGIVFIFPGLSKQLISLQSGRVYHNVLFIVYGLGFLLCSPLFYSSNGCFFLISVGCWIVFRVF</sequence>
<accession>D3W6W2</accession>
<dbReference type="InterPro" id="IPR003945">
    <property type="entry name" value="NU5C-like"/>
</dbReference>
<keyword evidence="8 12" id="KW-0496">Mitochondrion</keyword>
<dbReference type="AlphaFoldDB" id="D3W6W2"/>
<feature type="transmembrane region" description="Helical" evidence="8">
    <location>
        <begin position="203"/>
        <end position="230"/>
    </location>
</feature>
<dbReference type="EMBL" id="GQ497137">
    <property type="protein sequence ID" value="ACV72092.1"/>
    <property type="molecule type" value="Genomic_DNA"/>
</dbReference>
<dbReference type="GO" id="GO:0003954">
    <property type="term" value="F:NADH dehydrogenase activity"/>
    <property type="evidence" value="ECO:0007669"/>
    <property type="project" value="TreeGrafter"/>
</dbReference>
<feature type="transmembrane region" description="Helical" evidence="8">
    <location>
        <begin position="251"/>
        <end position="271"/>
    </location>
</feature>
<protein>
    <recommendedName>
        <fullName evidence="8">NADH-ubiquinone oxidoreductase chain 5</fullName>
        <ecNumber evidence="8">7.1.1.2</ecNumber>
    </recommendedName>
</protein>
<dbReference type="GO" id="GO:0016020">
    <property type="term" value="C:membrane"/>
    <property type="evidence" value="ECO:0007669"/>
    <property type="project" value="UniProtKB-SubCell"/>
</dbReference>
<reference evidence="12" key="1">
    <citation type="journal article" date="2010" name="J. Mol. Evol.">
        <title>A Deviant Genetic Code in the Reduced Mitochondrial Genome of the Picoplanktonic Green Alga Pycnococcus provasolii.</title>
        <authorList>
            <person name="Turmel M."/>
            <person name="Otis C."/>
            <person name="Lemieux C."/>
        </authorList>
    </citation>
    <scope>NUCLEOTIDE SEQUENCE</scope>
    <source>
        <strain evidence="12">CCMP 1203</strain>
    </source>
</reference>
<dbReference type="Pfam" id="PF00662">
    <property type="entry name" value="Proton_antipo_N"/>
    <property type="match status" value="1"/>
</dbReference>
<feature type="transmembrane region" description="Helical" evidence="8">
    <location>
        <begin position="311"/>
        <end position="337"/>
    </location>
</feature>
<feature type="transmembrane region" description="Helical" evidence="8">
    <location>
        <begin position="113"/>
        <end position="130"/>
    </location>
</feature>
<evidence type="ECO:0000256" key="5">
    <source>
        <dbReference type="ARBA" id="ARBA00022989"/>
    </source>
</evidence>
<comment type="function">
    <text evidence="8">Core subunit of the mitochondrial membrane respiratory chain NADH dehydrogenase (Complex I) which catalyzes electron transfer from NADH through the respiratory chain, using ubiquinone as an electron acceptor. Essential for the catalytic activity and assembly of complex I.</text>
</comment>
<evidence type="ECO:0000259" key="11">
    <source>
        <dbReference type="Pfam" id="PF00662"/>
    </source>
</evidence>
<dbReference type="PANTHER" id="PTHR42829:SF2">
    <property type="entry name" value="NADH-UBIQUINONE OXIDOREDUCTASE CHAIN 5"/>
    <property type="match status" value="1"/>
</dbReference>
<feature type="transmembrane region" description="Helical" evidence="8">
    <location>
        <begin position="597"/>
        <end position="615"/>
    </location>
</feature>
<evidence type="ECO:0000256" key="2">
    <source>
        <dbReference type="ARBA" id="ARBA00008200"/>
    </source>
</evidence>
<feature type="transmembrane region" description="Helical" evidence="8">
    <location>
        <begin position="30"/>
        <end position="50"/>
    </location>
</feature>
<dbReference type="GO" id="GO:0042773">
    <property type="term" value="P:ATP synthesis coupled electron transport"/>
    <property type="evidence" value="ECO:0007669"/>
    <property type="project" value="InterPro"/>
</dbReference>
<evidence type="ECO:0000256" key="9">
    <source>
        <dbReference type="SAM" id="SignalP"/>
    </source>
</evidence>
<evidence type="ECO:0000256" key="4">
    <source>
        <dbReference type="ARBA" id="ARBA00022967"/>
    </source>
</evidence>
<evidence type="ECO:0000256" key="6">
    <source>
        <dbReference type="ARBA" id="ARBA00023027"/>
    </source>
</evidence>
<feature type="transmembrane region" description="Helical" evidence="8">
    <location>
        <begin position="176"/>
        <end position="197"/>
    </location>
</feature>
<gene>
    <name evidence="12" type="primary">nad5</name>
</gene>
<dbReference type="InterPro" id="IPR001516">
    <property type="entry name" value="Proton_antipo_N"/>
</dbReference>
<dbReference type="PANTHER" id="PTHR42829">
    <property type="entry name" value="NADH-UBIQUINONE OXIDOREDUCTASE CHAIN 5"/>
    <property type="match status" value="1"/>
</dbReference>
<dbReference type="PRINTS" id="PR01435">
    <property type="entry name" value="NPOXDRDTASE5"/>
</dbReference>
<keyword evidence="9" id="KW-0732">Signal</keyword>
<keyword evidence="7 8" id="KW-0472">Membrane</keyword>
<proteinExistence type="inferred from homology"/>
<dbReference type="InterPro" id="IPR018393">
    <property type="entry name" value="NADHpl_OxRdtase_5_subgr"/>
</dbReference>
<dbReference type="Gene3D" id="1.20.5.2700">
    <property type="match status" value="1"/>
</dbReference>
<dbReference type="InterPro" id="IPR001750">
    <property type="entry name" value="ND/Mrp_TM"/>
</dbReference>
<evidence type="ECO:0000259" key="10">
    <source>
        <dbReference type="Pfam" id="PF00361"/>
    </source>
</evidence>
<geneLocation type="mitochondrion" evidence="12"/>
<feature type="domain" description="NADH-Ubiquinone oxidoreductase (complex I) chain 5 N-terminal" evidence="11">
    <location>
        <begin position="64"/>
        <end position="113"/>
    </location>
</feature>
<name>D3W6W2_9CHLO</name>
<feature type="transmembrane region" description="Helical" evidence="8">
    <location>
        <begin position="627"/>
        <end position="660"/>
    </location>
</feature>
<evidence type="ECO:0000256" key="8">
    <source>
        <dbReference type="RuleBase" id="RU003404"/>
    </source>
</evidence>
<evidence type="ECO:0000313" key="12">
    <source>
        <dbReference type="EMBL" id="ACV72092.1"/>
    </source>
</evidence>
<dbReference type="GeneID" id="8847134"/>
<keyword evidence="3 8" id="KW-0812">Transmembrane</keyword>
<comment type="catalytic activity">
    <reaction evidence="8">
        <text>a ubiquinone + NADH + 5 H(+)(in) = a ubiquinol + NAD(+) + 4 H(+)(out)</text>
        <dbReference type="Rhea" id="RHEA:29091"/>
        <dbReference type="Rhea" id="RHEA-COMP:9565"/>
        <dbReference type="Rhea" id="RHEA-COMP:9566"/>
        <dbReference type="ChEBI" id="CHEBI:15378"/>
        <dbReference type="ChEBI" id="CHEBI:16389"/>
        <dbReference type="ChEBI" id="CHEBI:17976"/>
        <dbReference type="ChEBI" id="CHEBI:57540"/>
        <dbReference type="ChEBI" id="CHEBI:57945"/>
        <dbReference type="EC" id="7.1.1.2"/>
    </reaction>
</comment>
<feature type="transmembrane region" description="Helical" evidence="8">
    <location>
        <begin position="421"/>
        <end position="440"/>
    </location>
</feature>
<dbReference type="NCBIfam" id="NF005141">
    <property type="entry name" value="PRK06590.1"/>
    <property type="match status" value="1"/>
</dbReference>
<feature type="signal peptide" evidence="9">
    <location>
        <begin position="1"/>
        <end position="20"/>
    </location>
</feature>
<dbReference type="Pfam" id="PF00361">
    <property type="entry name" value="Proton_antipo_M"/>
    <property type="match status" value="1"/>
</dbReference>
<feature type="transmembrane region" description="Helical" evidence="8">
    <location>
        <begin position="82"/>
        <end position="101"/>
    </location>
</feature>
<dbReference type="EC" id="7.1.1.2" evidence="8"/>
<dbReference type="NCBIfam" id="TIGR01974">
    <property type="entry name" value="NDH_I_L"/>
    <property type="match status" value="1"/>
</dbReference>
<feature type="transmembrane region" description="Helical" evidence="8">
    <location>
        <begin position="283"/>
        <end position="304"/>
    </location>
</feature>
<dbReference type="RefSeq" id="YP_003495126.1">
    <property type="nucleotide sequence ID" value="NC_013935.1"/>
</dbReference>
<keyword evidence="8" id="KW-0830">Ubiquinone</keyword>
<feature type="transmembrane region" description="Helical" evidence="8">
    <location>
        <begin position="343"/>
        <end position="360"/>
    </location>
</feature>
<feature type="chain" id="PRO_5003051940" description="NADH-ubiquinone oxidoreductase chain 5" evidence="9">
    <location>
        <begin position="21"/>
        <end position="663"/>
    </location>
</feature>
<feature type="transmembrane region" description="Helical" evidence="8">
    <location>
        <begin position="460"/>
        <end position="479"/>
    </location>
</feature>
<keyword evidence="6 8" id="KW-0520">NAD</keyword>
<evidence type="ECO:0000256" key="7">
    <source>
        <dbReference type="ARBA" id="ARBA00023136"/>
    </source>
</evidence>
<keyword evidence="8" id="KW-0813">Transport</keyword>
<comment type="similarity">
    <text evidence="2 8">Belongs to the complex I subunit 5 family.</text>
</comment>
<keyword evidence="5 8" id="KW-1133">Transmembrane helix</keyword>
<organism evidence="12">
    <name type="scientific">Pycnococcus provasolii</name>
    <dbReference type="NCBI Taxonomy" id="41880"/>
    <lineage>
        <taxon>Eukaryota</taxon>
        <taxon>Viridiplantae</taxon>
        <taxon>Chlorophyta</taxon>
        <taxon>Pseudoscourfieldiophyceae</taxon>
        <taxon>Pseudoscourfieldiales</taxon>
        <taxon>Pycnococcaceae</taxon>
        <taxon>Pycnococcus</taxon>
    </lineage>
</organism>
<feature type="transmembrane region" description="Helical" evidence="8">
    <location>
        <begin position="136"/>
        <end position="155"/>
    </location>
</feature>
<feature type="transmembrane region" description="Helical" evidence="8">
    <location>
        <begin position="372"/>
        <end position="401"/>
    </location>
</feature>
<feature type="domain" description="NADH:quinone oxidoreductase/Mrp antiporter transmembrane" evidence="10">
    <location>
        <begin position="130"/>
        <end position="416"/>
    </location>
</feature>
<comment type="subcellular location">
    <subcellularLocation>
        <location evidence="1">Membrane</location>
        <topology evidence="1">Multi-pass membrane protein</topology>
    </subcellularLocation>
</comment>
<evidence type="ECO:0000256" key="1">
    <source>
        <dbReference type="ARBA" id="ARBA00004141"/>
    </source>
</evidence>
<dbReference type="PRINTS" id="PR01434">
    <property type="entry name" value="NADHDHGNASE5"/>
</dbReference>
<dbReference type="GO" id="GO:0015990">
    <property type="term" value="P:electron transport coupled proton transport"/>
    <property type="evidence" value="ECO:0007669"/>
    <property type="project" value="TreeGrafter"/>
</dbReference>
<dbReference type="GO" id="GO:0008137">
    <property type="term" value="F:NADH dehydrogenase (ubiquinone) activity"/>
    <property type="evidence" value="ECO:0007669"/>
    <property type="project" value="UniProtKB-EC"/>
</dbReference>
<keyword evidence="4" id="KW-1278">Translocase</keyword>